<dbReference type="RefSeq" id="WP_106134258.1">
    <property type="nucleotide sequence ID" value="NZ_PVTR01000008.1"/>
</dbReference>
<dbReference type="InterPro" id="IPR028939">
    <property type="entry name" value="P5C_Rdtase_cat_N"/>
</dbReference>
<dbReference type="EMBL" id="PVTR01000008">
    <property type="protein sequence ID" value="PRY86518.1"/>
    <property type="molecule type" value="Genomic_DNA"/>
</dbReference>
<dbReference type="GO" id="GO:0016491">
    <property type="term" value="F:oxidoreductase activity"/>
    <property type="evidence" value="ECO:0007669"/>
    <property type="project" value="UniProtKB-KW"/>
</dbReference>
<keyword evidence="4" id="KW-1185">Reference proteome</keyword>
<dbReference type="PANTHER" id="PTHR14239">
    <property type="entry name" value="DUDULIN-RELATED"/>
    <property type="match status" value="1"/>
</dbReference>
<evidence type="ECO:0000259" key="2">
    <source>
        <dbReference type="Pfam" id="PF03807"/>
    </source>
</evidence>
<reference evidence="3 4" key="1">
    <citation type="submission" date="2018-03" db="EMBL/GenBank/DDBJ databases">
        <title>Genomic Encyclopedia of Archaeal and Bacterial Type Strains, Phase II (KMG-II): from individual species to whole genera.</title>
        <authorList>
            <person name="Goeker M."/>
        </authorList>
    </citation>
    <scope>NUCLEOTIDE SEQUENCE [LARGE SCALE GENOMIC DNA]</scope>
    <source>
        <strain evidence="3 4">DSM 27929</strain>
    </source>
</reference>
<keyword evidence="1" id="KW-0560">Oxidoreductase</keyword>
<proteinExistence type="predicted"/>
<dbReference type="OrthoDB" id="822314at2"/>
<accession>A0A2T0WIH6</accession>
<dbReference type="SUPFAM" id="SSF51735">
    <property type="entry name" value="NAD(P)-binding Rossmann-fold domains"/>
    <property type="match status" value="1"/>
</dbReference>
<evidence type="ECO:0000256" key="1">
    <source>
        <dbReference type="ARBA" id="ARBA00023002"/>
    </source>
</evidence>
<name>A0A2T0WIH6_9BACT</name>
<dbReference type="Gene3D" id="3.40.50.720">
    <property type="entry name" value="NAD(P)-binding Rossmann-like Domain"/>
    <property type="match status" value="1"/>
</dbReference>
<comment type="caution">
    <text evidence="3">The sequence shown here is derived from an EMBL/GenBank/DDBJ whole genome shotgun (WGS) entry which is preliminary data.</text>
</comment>
<evidence type="ECO:0000313" key="4">
    <source>
        <dbReference type="Proteomes" id="UP000238157"/>
    </source>
</evidence>
<dbReference type="Pfam" id="PF03807">
    <property type="entry name" value="F420_oxidored"/>
    <property type="match status" value="1"/>
</dbReference>
<dbReference type="InterPro" id="IPR051267">
    <property type="entry name" value="STEAP_metalloreductase"/>
</dbReference>
<dbReference type="Proteomes" id="UP000238157">
    <property type="component" value="Unassembled WGS sequence"/>
</dbReference>
<gene>
    <name evidence="3" type="ORF">CLW00_1085</name>
</gene>
<sequence>MEIGIIGGTRLALYLGDTLASRANDVHFGVRKDFEPKGIEWRILKMSPGRVNTYKSVIETSELLLICCENEYLEEVTKELSAIDLSGKIVIDCTNAAYSDSMTCNTDMLNEAVGNAHVFKAFNNLGLDYPHSDPMGLVKETYFCGPDIPAKKTVGRLISTIGFKGVDAGVLSNAKLLEAVFHLRKEISQQKNENLDYHFKLIGV</sequence>
<feature type="domain" description="Pyrroline-5-carboxylate reductase catalytic N-terminal" evidence="2">
    <location>
        <begin position="3"/>
        <end position="95"/>
    </location>
</feature>
<protein>
    <recommendedName>
        <fullName evidence="2">Pyrroline-5-carboxylate reductase catalytic N-terminal domain-containing protein</fullName>
    </recommendedName>
</protein>
<evidence type="ECO:0000313" key="3">
    <source>
        <dbReference type="EMBL" id="PRY86518.1"/>
    </source>
</evidence>
<dbReference type="AlphaFoldDB" id="A0A2T0WIH6"/>
<organism evidence="3 4">
    <name type="scientific">Mongoliibacter ruber</name>
    <dbReference type="NCBI Taxonomy" id="1750599"/>
    <lineage>
        <taxon>Bacteria</taxon>
        <taxon>Pseudomonadati</taxon>
        <taxon>Bacteroidota</taxon>
        <taxon>Cytophagia</taxon>
        <taxon>Cytophagales</taxon>
        <taxon>Cyclobacteriaceae</taxon>
        <taxon>Mongoliibacter</taxon>
    </lineage>
</organism>
<dbReference type="InterPro" id="IPR036291">
    <property type="entry name" value="NAD(P)-bd_dom_sf"/>
</dbReference>